<feature type="compositionally biased region" description="Basic and acidic residues" evidence="1">
    <location>
        <begin position="60"/>
        <end position="70"/>
    </location>
</feature>
<feature type="region of interest" description="Disordered" evidence="1">
    <location>
        <begin position="1"/>
        <end position="70"/>
    </location>
</feature>
<sequence>MQRESDKHGPLRDDELKHEIQGALRGNRPTRSEEWRDPEPFTDDDGPLSQLTEAGVAVWLDDRKTPTIGS</sequence>
<protein>
    <submittedName>
        <fullName evidence="2">Uncharacterized protein</fullName>
    </submittedName>
</protein>
<reference evidence="2 3" key="1">
    <citation type="submission" date="2021-03" db="EMBL/GenBank/DDBJ databases">
        <title>Sequencing the genomes of 1000 actinobacteria strains.</title>
        <authorList>
            <person name="Klenk H.-P."/>
        </authorList>
    </citation>
    <scope>NUCLEOTIDE SEQUENCE [LARGE SCALE GENOMIC DNA]</scope>
    <source>
        <strain evidence="2 3">DSM 46670</strain>
    </source>
</reference>
<name>A0ABS4TXB3_9PSEU</name>
<evidence type="ECO:0000313" key="2">
    <source>
        <dbReference type="EMBL" id="MBP2328629.1"/>
    </source>
</evidence>
<proteinExistence type="predicted"/>
<evidence type="ECO:0000313" key="3">
    <source>
        <dbReference type="Proteomes" id="UP001519332"/>
    </source>
</evidence>
<gene>
    <name evidence="2" type="ORF">JOF56_009014</name>
</gene>
<evidence type="ECO:0000256" key="1">
    <source>
        <dbReference type="SAM" id="MobiDB-lite"/>
    </source>
</evidence>
<comment type="caution">
    <text evidence="2">The sequence shown here is derived from an EMBL/GenBank/DDBJ whole genome shotgun (WGS) entry which is preliminary data.</text>
</comment>
<keyword evidence="3" id="KW-1185">Reference proteome</keyword>
<feature type="compositionally biased region" description="Basic and acidic residues" evidence="1">
    <location>
        <begin position="30"/>
        <end position="39"/>
    </location>
</feature>
<dbReference type="Proteomes" id="UP001519332">
    <property type="component" value="Unassembled WGS sequence"/>
</dbReference>
<accession>A0ABS4TXB3</accession>
<dbReference type="RefSeq" id="WP_209649140.1">
    <property type="nucleotide sequence ID" value="NZ_JAGINW010000001.1"/>
</dbReference>
<organism evidence="2 3">
    <name type="scientific">Kibdelosporangium banguiense</name>
    <dbReference type="NCBI Taxonomy" id="1365924"/>
    <lineage>
        <taxon>Bacteria</taxon>
        <taxon>Bacillati</taxon>
        <taxon>Actinomycetota</taxon>
        <taxon>Actinomycetes</taxon>
        <taxon>Pseudonocardiales</taxon>
        <taxon>Pseudonocardiaceae</taxon>
        <taxon>Kibdelosporangium</taxon>
    </lineage>
</organism>
<dbReference type="EMBL" id="JAGINW010000001">
    <property type="protein sequence ID" value="MBP2328629.1"/>
    <property type="molecule type" value="Genomic_DNA"/>
</dbReference>
<feature type="compositionally biased region" description="Basic and acidic residues" evidence="1">
    <location>
        <begin position="1"/>
        <end position="20"/>
    </location>
</feature>